<dbReference type="AlphaFoldDB" id="A0AAD8AIR4"/>
<evidence type="ECO:0000256" key="1">
    <source>
        <dbReference type="SAM" id="MobiDB-lite"/>
    </source>
</evidence>
<name>A0AAD8AIR4_DIPPU</name>
<sequence>MTELPTIMASLEIVDNQVMSDEPKEENTETKKSESSIPSTRTLRKRVSVSYHTNQSSKRRCSLRPTKLNISQSTDDNKGYFL</sequence>
<protein>
    <submittedName>
        <fullName evidence="2">Uncharacterized protein</fullName>
    </submittedName>
</protein>
<evidence type="ECO:0000313" key="2">
    <source>
        <dbReference type="EMBL" id="KAJ9599855.1"/>
    </source>
</evidence>
<dbReference type="EMBL" id="JASPKZ010000467">
    <property type="protein sequence ID" value="KAJ9599855.1"/>
    <property type="molecule type" value="Genomic_DNA"/>
</dbReference>
<accession>A0AAD8AIR4</accession>
<comment type="caution">
    <text evidence="2">The sequence shown here is derived from an EMBL/GenBank/DDBJ whole genome shotgun (WGS) entry which is preliminary data.</text>
</comment>
<gene>
    <name evidence="2" type="ORF">L9F63_009895</name>
</gene>
<keyword evidence="3" id="KW-1185">Reference proteome</keyword>
<organism evidence="2 3">
    <name type="scientific">Diploptera punctata</name>
    <name type="common">Pacific beetle cockroach</name>
    <dbReference type="NCBI Taxonomy" id="6984"/>
    <lineage>
        <taxon>Eukaryota</taxon>
        <taxon>Metazoa</taxon>
        <taxon>Ecdysozoa</taxon>
        <taxon>Arthropoda</taxon>
        <taxon>Hexapoda</taxon>
        <taxon>Insecta</taxon>
        <taxon>Pterygota</taxon>
        <taxon>Neoptera</taxon>
        <taxon>Polyneoptera</taxon>
        <taxon>Dictyoptera</taxon>
        <taxon>Blattodea</taxon>
        <taxon>Blaberoidea</taxon>
        <taxon>Blaberidae</taxon>
        <taxon>Diplopterinae</taxon>
        <taxon>Diploptera</taxon>
    </lineage>
</organism>
<feature type="non-terminal residue" evidence="2">
    <location>
        <position position="1"/>
    </location>
</feature>
<dbReference type="Proteomes" id="UP001233999">
    <property type="component" value="Unassembled WGS sequence"/>
</dbReference>
<evidence type="ECO:0000313" key="3">
    <source>
        <dbReference type="Proteomes" id="UP001233999"/>
    </source>
</evidence>
<feature type="region of interest" description="Disordered" evidence="1">
    <location>
        <begin position="1"/>
        <end position="82"/>
    </location>
</feature>
<feature type="compositionally biased region" description="Basic and acidic residues" evidence="1">
    <location>
        <begin position="21"/>
        <end position="34"/>
    </location>
</feature>
<reference evidence="2" key="1">
    <citation type="journal article" date="2023" name="IScience">
        <title>Live-bearing cockroach genome reveals convergent evolutionary mechanisms linked to viviparity in insects and beyond.</title>
        <authorList>
            <person name="Fouks B."/>
            <person name="Harrison M.C."/>
            <person name="Mikhailova A.A."/>
            <person name="Marchal E."/>
            <person name="English S."/>
            <person name="Carruthers M."/>
            <person name="Jennings E.C."/>
            <person name="Chiamaka E.L."/>
            <person name="Frigard R.A."/>
            <person name="Pippel M."/>
            <person name="Attardo G.M."/>
            <person name="Benoit J.B."/>
            <person name="Bornberg-Bauer E."/>
            <person name="Tobe S.S."/>
        </authorList>
    </citation>
    <scope>NUCLEOTIDE SEQUENCE</scope>
    <source>
        <strain evidence="2">Stay&amp;Tobe</strain>
    </source>
</reference>
<reference evidence="2" key="2">
    <citation type="submission" date="2023-05" db="EMBL/GenBank/DDBJ databases">
        <authorList>
            <person name="Fouks B."/>
        </authorList>
    </citation>
    <scope>NUCLEOTIDE SEQUENCE</scope>
    <source>
        <strain evidence="2">Stay&amp;Tobe</strain>
        <tissue evidence="2">Testes</tissue>
    </source>
</reference>
<proteinExistence type="predicted"/>